<organism evidence="4 5">
    <name type="scientific">Corynebacterium nuruki</name>
    <dbReference type="NCBI Taxonomy" id="1032851"/>
    <lineage>
        <taxon>Bacteria</taxon>
        <taxon>Bacillati</taxon>
        <taxon>Actinomycetota</taxon>
        <taxon>Actinomycetes</taxon>
        <taxon>Mycobacteriales</taxon>
        <taxon>Corynebacteriaceae</taxon>
        <taxon>Corynebacterium</taxon>
    </lineage>
</organism>
<dbReference type="PRINTS" id="PR00080">
    <property type="entry name" value="SDRFAMILY"/>
</dbReference>
<evidence type="ECO:0000256" key="3">
    <source>
        <dbReference type="RuleBase" id="RU000363"/>
    </source>
</evidence>
<evidence type="ECO:0000313" key="4">
    <source>
        <dbReference type="EMBL" id="HCT14048.1"/>
    </source>
</evidence>
<keyword evidence="2" id="KW-0560">Oxidoreductase</keyword>
<evidence type="ECO:0000313" key="5">
    <source>
        <dbReference type="Proteomes" id="UP000261739"/>
    </source>
</evidence>
<dbReference type="EMBL" id="DQID01000125">
    <property type="protein sequence ID" value="HCT14048.1"/>
    <property type="molecule type" value="Genomic_DNA"/>
</dbReference>
<sequence length="184" mass="18806">MELTAKTVIVTGGGAGIVQDFVDISEIDQATIDRVMAVNFGGTVNVTRAFLPALLARGEGAVVNVSSMGALAPVPGQSAYGASKAAVALFTEGLRVELRKTGVTVSVVYPGGVNTEITKNSGVESAAETEADPATEARMRKLLTQPAAAAAKIVRAVENGTPRVIIGKDARVVDLLAGLMGKLT</sequence>
<comment type="similarity">
    <text evidence="1 3">Belongs to the short-chain dehydrogenases/reductases (SDR) family.</text>
</comment>
<dbReference type="PROSITE" id="PS00061">
    <property type="entry name" value="ADH_SHORT"/>
    <property type="match status" value="1"/>
</dbReference>
<accession>A0A3D4SXP1</accession>
<dbReference type="Pfam" id="PF00106">
    <property type="entry name" value="adh_short"/>
    <property type="match status" value="1"/>
</dbReference>
<dbReference type="InterPro" id="IPR002347">
    <property type="entry name" value="SDR_fam"/>
</dbReference>
<name>A0A3D4SXP1_9CORY</name>
<dbReference type="RefSeq" id="WP_083827114.1">
    <property type="nucleotide sequence ID" value="NZ_DAITTW010000067.1"/>
</dbReference>
<dbReference type="PANTHER" id="PTHR43391:SF82">
    <property type="entry name" value="OXIDOREDUCTASE SADH-RELATED"/>
    <property type="match status" value="1"/>
</dbReference>
<gene>
    <name evidence="4" type="ORF">DIW82_04430</name>
</gene>
<dbReference type="Proteomes" id="UP000261739">
    <property type="component" value="Unassembled WGS sequence"/>
</dbReference>
<evidence type="ECO:0000256" key="1">
    <source>
        <dbReference type="ARBA" id="ARBA00006484"/>
    </source>
</evidence>
<proteinExistence type="inferred from homology"/>
<dbReference type="Gene3D" id="3.40.50.720">
    <property type="entry name" value="NAD(P)-binding Rossmann-like Domain"/>
    <property type="match status" value="1"/>
</dbReference>
<reference evidence="4 5" key="1">
    <citation type="journal article" date="2018" name="Nat. Biotechnol.">
        <title>A standardized bacterial taxonomy based on genome phylogeny substantially revises the tree of life.</title>
        <authorList>
            <person name="Parks D.H."/>
            <person name="Chuvochina M."/>
            <person name="Waite D.W."/>
            <person name="Rinke C."/>
            <person name="Skarshewski A."/>
            <person name="Chaumeil P.A."/>
            <person name="Hugenholtz P."/>
        </authorList>
    </citation>
    <scope>NUCLEOTIDE SEQUENCE [LARGE SCALE GENOMIC DNA]</scope>
    <source>
        <strain evidence="4">UBA11247</strain>
    </source>
</reference>
<evidence type="ECO:0000256" key="2">
    <source>
        <dbReference type="ARBA" id="ARBA00023002"/>
    </source>
</evidence>
<dbReference type="STRING" id="863239.GCA_000213935_00471"/>
<dbReference type="AlphaFoldDB" id="A0A3D4SXP1"/>
<dbReference type="InterPro" id="IPR020904">
    <property type="entry name" value="Sc_DH/Rdtase_CS"/>
</dbReference>
<protein>
    <recommendedName>
        <fullName evidence="6">Short-chain dehydrogenase</fullName>
    </recommendedName>
</protein>
<comment type="caution">
    <text evidence="4">The sequence shown here is derived from an EMBL/GenBank/DDBJ whole genome shotgun (WGS) entry which is preliminary data.</text>
</comment>
<dbReference type="PANTHER" id="PTHR43391">
    <property type="entry name" value="RETINOL DEHYDROGENASE-RELATED"/>
    <property type="match status" value="1"/>
</dbReference>
<dbReference type="InterPro" id="IPR036291">
    <property type="entry name" value="NAD(P)-bd_dom_sf"/>
</dbReference>
<evidence type="ECO:0008006" key="6">
    <source>
        <dbReference type="Google" id="ProtNLM"/>
    </source>
</evidence>
<dbReference type="GO" id="GO:0016491">
    <property type="term" value="F:oxidoreductase activity"/>
    <property type="evidence" value="ECO:0007669"/>
    <property type="project" value="UniProtKB-KW"/>
</dbReference>
<dbReference type="PRINTS" id="PR00081">
    <property type="entry name" value="GDHRDH"/>
</dbReference>
<dbReference type="SUPFAM" id="SSF51735">
    <property type="entry name" value="NAD(P)-binding Rossmann-fold domains"/>
    <property type="match status" value="1"/>
</dbReference>